<protein>
    <submittedName>
        <fullName evidence="1">Uncharacterized protein</fullName>
    </submittedName>
</protein>
<accession>A0A0E9TY57</accession>
<proteinExistence type="predicted"/>
<name>A0A0E9TY57_ANGAN</name>
<dbReference type="AlphaFoldDB" id="A0A0E9TY57"/>
<reference evidence="1" key="2">
    <citation type="journal article" date="2015" name="Fish Shellfish Immunol.">
        <title>Early steps in the European eel (Anguilla anguilla)-Vibrio vulnificus interaction in the gills: Role of the RtxA13 toxin.</title>
        <authorList>
            <person name="Callol A."/>
            <person name="Pajuelo D."/>
            <person name="Ebbesson L."/>
            <person name="Teles M."/>
            <person name="MacKenzie S."/>
            <person name="Amaro C."/>
        </authorList>
    </citation>
    <scope>NUCLEOTIDE SEQUENCE</scope>
</reference>
<sequence length="40" mass="4126">MMYCAARVLAAMLSAAVGILAVGHYSPTVSHLAKYNGCLA</sequence>
<reference evidence="1" key="1">
    <citation type="submission" date="2014-11" db="EMBL/GenBank/DDBJ databases">
        <authorList>
            <person name="Amaro Gonzalez C."/>
        </authorList>
    </citation>
    <scope>NUCLEOTIDE SEQUENCE</scope>
</reference>
<organism evidence="1">
    <name type="scientific">Anguilla anguilla</name>
    <name type="common">European freshwater eel</name>
    <name type="synonym">Muraena anguilla</name>
    <dbReference type="NCBI Taxonomy" id="7936"/>
    <lineage>
        <taxon>Eukaryota</taxon>
        <taxon>Metazoa</taxon>
        <taxon>Chordata</taxon>
        <taxon>Craniata</taxon>
        <taxon>Vertebrata</taxon>
        <taxon>Euteleostomi</taxon>
        <taxon>Actinopterygii</taxon>
        <taxon>Neopterygii</taxon>
        <taxon>Teleostei</taxon>
        <taxon>Anguilliformes</taxon>
        <taxon>Anguillidae</taxon>
        <taxon>Anguilla</taxon>
    </lineage>
</organism>
<dbReference type="EMBL" id="GBXM01050190">
    <property type="protein sequence ID" value="JAH58387.1"/>
    <property type="molecule type" value="Transcribed_RNA"/>
</dbReference>
<evidence type="ECO:0000313" key="1">
    <source>
        <dbReference type="EMBL" id="JAH58387.1"/>
    </source>
</evidence>